<dbReference type="SUPFAM" id="SSF81271">
    <property type="entry name" value="TGS-like"/>
    <property type="match status" value="1"/>
</dbReference>
<keyword evidence="1" id="KW-0175">Coiled coil</keyword>
<dbReference type="AlphaFoldDB" id="A0A7C4QSG4"/>
<dbReference type="Pfam" id="PF02824">
    <property type="entry name" value="TGS"/>
    <property type="match status" value="1"/>
</dbReference>
<dbReference type="PROSITE" id="PS51880">
    <property type="entry name" value="TGS"/>
    <property type="match status" value="1"/>
</dbReference>
<name>A0A7C4QSG4_9PLAN</name>
<dbReference type="PRINTS" id="PR00326">
    <property type="entry name" value="GTP1OBG"/>
</dbReference>
<evidence type="ECO:0000259" key="2">
    <source>
        <dbReference type="PROSITE" id="PS51880"/>
    </source>
</evidence>
<dbReference type="InterPro" id="IPR004095">
    <property type="entry name" value="TGS"/>
</dbReference>
<feature type="domain" description="TGS" evidence="2">
    <location>
        <begin position="256"/>
        <end position="330"/>
    </location>
</feature>
<dbReference type="InterPro" id="IPR006073">
    <property type="entry name" value="GTP-bd"/>
</dbReference>
<reference evidence="3" key="1">
    <citation type="journal article" date="2020" name="mSystems">
        <title>Genome- and Community-Level Interaction Insights into Carbon Utilization and Element Cycling Functions of Hydrothermarchaeota in Hydrothermal Sediment.</title>
        <authorList>
            <person name="Zhou Z."/>
            <person name="Liu Y."/>
            <person name="Xu W."/>
            <person name="Pan J."/>
            <person name="Luo Z.H."/>
            <person name="Li M."/>
        </authorList>
    </citation>
    <scope>NUCLEOTIDE SEQUENCE [LARGE SCALE GENOMIC DNA]</scope>
    <source>
        <strain evidence="3">SpSt-508</strain>
    </source>
</reference>
<dbReference type="PANTHER" id="PTHR43127">
    <property type="entry name" value="DEVELOPMENTALLY-REGULATED GTP-BINDING PROTEIN 2"/>
    <property type="match status" value="1"/>
</dbReference>
<gene>
    <name evidence="3" type="ORF">ENS64_13645</name>
</gene>
<dbReference type="InterPro" id="IPR027417">
    <property type="entry name" value="P-loop_NTPase"/>
</dbReference>
<accession>A0A7C4QSG4</accession>
<dbReference type="GO" id="GO:0003924">
    <property type="term" value="F:GTPase activity"/>
    <property type="evidence" value="ECO:0007669"/>
    <property type="project" value="InterPro"/>
</dbReference>
<feature type="coiled-coil region" evidence="1">
    <location>
        <begin position="12"/>
        <end position="66"/>
    </location>
</feature>
<dbReference type="Gene3D" id="3.40.50.300">
    <property type="entry name" value="P-loop containing nucleotide triphosphate hydrolases"/>
    <property type="match status" value="1"/>
</dbReference>
<dbReference type="InterPro" id="IPR012676">
    <property type="entry name" value="TGS-like"/>
</dbReference>
<dbReference type="EMBL" id="DSVQ01000016">
    <property type="protein sequence ID" value="HGT40286.1"/>
    <property type="molecule type" value="Genomic_DNA"/>
</dbReference>
<organism evidence="3">
    <name type="scientific">Schlesneria paludicola</name>
    <dbReference type="NCBI Taxonomy" id="360056"/>
    <lineage>
        <taxon>Bacteria</taxon>
        <taxon>Pseudomonadati</taxon>
        <taxon>Planctomycetota</taxon>
        <taxon>Planctomycetia</taxon>
        <taxon>Planctomycetales</taxon>
        <taxon>Planctomycetaceae</taxon>
        <taxon>Schlesneria</taxon>
    </lineage>
</organism>
<evidence type="ECO:0000313" key="3">
    <source>
        <dbReference type="EMBL" id="HGT40286.1"/>
    </source>
</evidence>
<protein>
    <submittedName>
        <fullName evidence="3">TGS domain-containing protein</fullName>
    </submittedName>
</protein>
<comment type="caution">
    <text evidence="3">The sequence shown here is derived from an EMBL/GenBank/DDBJ whole genome shotgun (WGS) entry which is preliminary data.</text>
</comment>
<dbReference type="Pfam" id="PF01926">
    <property type="entry name" value="MMR_HSR1"/>
    <property type="match status" value="1"/>
</dbReference>
<evidence type="ECO:0000256" key="1">
    <source>
        <dbReference type="SAM" id="Coils"/>
    </source>
</evidence>
<dbReference type="Gene3D" id="3.10.20.30">
    <property type="match status" value="1"/>
</dbReference>
<proteinExistence type="predicted"/>
<dbReference type="InterPro" id="IPR045001">
    <property type="entry name" value="DRG"/>
</dbReference>
<dbReference type="SUPFAM" id="SSF52540">
    <property type="entry name" value="P-loop containing nucleoside triphosphate hydrolases"/>
    <property type="match status" value="1"/>
</dbReference>
<sequence length="330" mass="36735">MPANLTPQYQKAEEAYRRAQSAQERLACLEQMLQLIPKHKGTEKLQADLKTRLKETRQELQAEQHASKAVGKVYRFPRQGAAQAVIVGAPNAGKSRLLKELTKAEPEVAPYPFTTREPMPGMMAWEDVAVQLIDTPPITSSHFEPYLLNLVRSTDLVLLAFDGSSDDAPEQTVEVIQQFARRHTFLSDHTGFDPDDFSQLHVKTLLVVTRGSDPDAAARADFLRELLPIPFPGTTVECDDAPSREALREQIFRSADVIRIYTKTPGKPADFSAPFCIPRGGTVEDLAAKIHRDLAEKVKSAKLWAHGSSDARIVGRDHVLSDRDLVELHV</sequence>
<dbReference type="InterPro" id="IPR012675">
    <property type="entry name" value="Beta-grasp_dom_sf"/>
</dbReference>
<dbReference type="GO" id="GO:0005525">
    <property type="term" value="F:GTP binding"/>
    <property type="evidence" value="ECO:0007669"/>
    <property type="project" value="InterPro"/>
</dbReference>